<organism evidence="2">
    <name type="scientific">Noctiluca scintillans</name>
    <name type="common">Sea sparkle</name>
    <name type="synonym">Red tide dinoflagellate</name>
    <dbReference type="NCBI Taxonomy" id="2966"/>
    <lineage>
        <taxon>Eukaryota</taxon>
        <taxon>Sar</taxon>
        <taxon>Alveolata</taxon>
        <taxon>Dinophyceae</taxon>
        <taxon>Noctilucales</taxon>
        <taxon>Noctilucaceae</taxon>
        <taxon>Noctiluca</taxon>
    </lineage>
</organism>
<evidence type="ECO:0000259" key="1">
    <source>
        <dbReference type="Pfam" id="PF03033"/>
    </source>
</evidence>
<dbReference type="GO" id="GO:0016758">
    <property type="term" value="F:hexosyltransferase activity"/>
    <property type="evidence" value="ECO:0007669"/>
    <property type="project" value="InterPro"/>
</dbReference>
<evidence type="ECO:0000313" key="2">
    <source>
        <dbReference type="EMBL" id="CAD8846689.1"/>
    </source>
</evidence>
<feature type="domain" description="Glycosyltransferase family 28 N-terminal" evidence="1">
    <location>
        <begin position="197"/>
        <end position="264"/>
    </location>
</feature>
<dbReference type="SUPFAM" id="SSF53756">
    <property type="entry name" value="UDP-Glycosyltransferase/glycogen phosphorylase"/>
    <property type="match status" value="1"/>
</dbReference>
<dbReference type="AlphaFoldDB" id="A0A7S1A997"/>
<dbReference type="InterPro" id="IPR004276">
    <property type="entry name" value="GlycoTrans_28_N"/>
</dbReference>
<dbReference type="Gene3D" id="3.40.50.2000">
    <property type="entry name" value="Glycogen Phosphorylase B"/>
    <property type="match status" value="1"/>
</dbReference>
<dbReference type="Pfam" id="PF03033">
    <property type="entry name" value="Glyco_transf_28"/>
    <property type="match status" value="1"/>
</dbReference>
<proteinExistence type="predicted"/>
<accession>A0A7S1A997</accession>
<reference evidence="2" key="1">
    <citation type="submission" date="2021-01" db="EMBL/GenBank/DDBJ databases">
        <authorList>
            <person name="Corre E."/>
            <person name="Pelletier E."/>
            <person name="Niang G."/>
            <person name="Scheremetjew M."/>
            <person name="Finn R."/>
            <person name="Kale V."/>
            <person name="Holt S."/>
            <person name="Cochrane G."/>
            <person name="Meng A."/>
            <person name="Brown T."/>
            <person name="Cohen L."/>
        </authorList>
    </citation>
    <scope>NUCLEOTIDE SEQUENCE</scope>
</reference>
<name>A0A7S1A997_NOCSC</name>
<dbReference type="SUPFAM" id="SSF49562">
    <property type="entry name" value="C2 domain (Calcium/lipid-binding domain, CaLB)"/>
    <property type="match status" value="1"/>
</dbReference>
<protein>
    <recommendedName>
        <fullName evidence="1">Glycosyltransferase family 28 N-terminal domain-containing protein</fullName>
    </recommendedName>
</protein>
<sequence>MRRARRLFSCGRTRRKTPNPRHSDLARHINVRDQSLGLHIIKALNVPHFEFMMGPRLYVYVQVIVHGVIVASSATRPLDGKHPVWDSFLSLPGQSEAHSSQCDTFPVEWDVERTEFHIELWDTKSKDMAGSAVVLLRELLSEFSMQVIMWNNESNAVHGSTPPFYPCKVEIGLWWPSVPTSWPDLRFLDTTVYPRHVFMLTRGTRGDVQPFVALARGMAEMHGWLVTICTEMCWKKFVMQNSTVTQGKIQFRCSGGDTEKYLGSWIAQWATQHTSELIQMSMLAASEAFFFESTSTFLDQVISIGSDPRQQSVDLLVMGSPCLALR</sequence>
<dbReference type="GO" id="GO:0005975">
    <property type="term" value="P:carbohydrate metabolic process"/>
    <property type="evidence" value="ECO:0007669"/>
    <property type="project" value="InterPro"/>
</dbReference>
<dbReference type="InterPro" id="IPR035892">
    <property type="entry name" value="C2_domain_sf"/>
</dbReference>
<gene>
    <name evidence="2" type="ORF">NSCI0253_LOCUS21039</name>
</gene>
<dbReference type="EMBL" id="HBFQ01029868">
    <property type="protein sequence ID" value="CAD8846689.1"/>
    <property type="molecule type" value="Transcribed_RNA"/>
</dbReference>